<evidence type="ECO:0000259" key="2">
    <source>
        <dbReference type="Pfam" id="PF20033"/>
    </source>
</evidence>
<name>A0A2T5YDA3_9BACT</name>
<keyword evidence="1" id="KW-0732">Signal</keyword>
<sequence length="164" mass="18561">MKYKQSINLILLGLVLLLASGCARGSANQSINQSQGTDAAPPQKLLLFQKTPCYGTCPAYNATFYSDGTVLYEGFRYVPVTDTLTMQLSQKQLDQVKEMLRKLDYTSLNDTYLSPFTDLPSSYLTFYENDREVGRIKHQQDGPETLQQTITYLHELVMELLEAK</sequence>
<dbReference type="PROSITE" id="PS51257">
    <property type="entry name" value="PROKAR_LIPOPROTEIN"/>
    <property type="match status" value="1"/>
</dbReference>
<evidence type="ECO:0000313" key="3">
    <source>
        <dbReference type="EMBL" id="PTX14502.1"/>
    </source>
</evidence>
<accession>A0A2T5YDA3</accession>
<dbReference type="Pfam" id="PF20033">
    <property type="entry name" value="DUF6438"/>
    <property type="match status" value="1"/>
</dbReference>
<dbReference type="InterPro" id="IPR045497">
    <property type="entry name" value="DUF6438"/>
</dbReference>
<evidence type="ECO:0000313" key="4">
    <source>
        <dbReference type="Proteomes" id="UP000244225"/>
    </source>
</evidence>
<feature type="domain" description="DUF6438" evidence="2">
    <location>
        <begin position="46"/>
        <end position="156"/>
    </location>
</feature>
<protein>
    <recommendedName>
        <fullName evidence="2">DUF6438 domain-containing protein</fullName>
    </recommendedName>
</protein>
<evidence type="ECO:0000256" key="1">
    <source>
        <dbReference type="SAM" id="SignalP"/>
    </source>
</evidence>
<dbReference type="AlphaFoldDB" id="A0A2T5YDA3"/>
<organism evidence="3 4">
    <name type="scientific">Pontibacter mucosus</name>
    <dbReference type="NCBI Taxonomy" id="1649266"/>
    <lineage>
        <taxon>Bacteria</taxon>
        <taxon>Pseudomonadati</taxon>
        <taxon>Bacteroidota</taxon>
        <taxon>Cytophagia</taxon>
        <taxon>Cytophagales</taxon>
        <taxon>Hymenobacteraceae</taxon>
        <taxon>Pontibacter</taxon>
    </lineage>
</organism>
<gene>
    <name evidence="3" type="ORF">C8N40_111167</name>
</gene>
<proteinExistence type="predicted"/>
<comment type="caution">
    <text evidence="3">The sequence shown here is derived from an EMBL/GenBank/DDBJ whole genome shotgun (WGS) entry which is preliminary data.</text>
</comment>
<dbReference type="RefSeq" id="WP_108213425.1">
    <property type="nucleotide sequence ID" value="NZ_QBKI01000011.1"/>
</dbReference>
<dbReference type="OrthoDB" id="7172369at2"/>
<dbReference type="EMBL" id="QBKI01000011">
    <property type="protein sequence ID" value="PTX14502.1"/>
    <property type="molecule type" value="Genomic_DNA"/>
</dbReference>
<feature type="chain" id="PRO_5015575021" description="DUF6438 domain-containing protein" evidence="1">
    <location>
        <begin position="26"/>
        <end position="164"/>
    </location>
</feature>
<dbReference type="Proteomes" id="UP000244225">
    <property type="component" value="Unassembled WGS sequence"/>
</dbReference>
<reference evidence="3 4" key="1">
    <citation type="submission" date="2018-04" db="EMBL/GenBank/DDBJ databases">
        <title>Genomic Encyclopedia of Archaeal and Bacterial Type Strains, Phase II (KMG-II): from individual species to whole genera.</title>
        <authorList>
            <person name="Goeker M."/>
        </authorList>
    </citation>
    <scope>NUCLEOTIDE SEQUENCE [LARGE SCALE GENOMIC DNA]</scope>
    <source>
        <strain evidence="3 4">DSM 100162</strain>
    </source>
</reference>
<feature type="signal peptide" evidence="1">
    <location>
        <begin position="1"/>
        <end position="25"/>
    </location>
</feature>
<keyword evidence="4" id="KW-1185">Reference proteome</keyword>